<name>V2YF58_MONRO</name>
<gene>
    <name evidence="2" type="ORF">Moror_13753</name>
</gene>
<protein>
    <submittedName>
        <fullName evidence="2">Nadh:flavin oxidoreductase nadh oxidase</fullName>
    </submittedName>
</protein>
<dbReference type="InterPro" id="IPR045247">
    <property type="entry name" value="Oye-like"/>
</dbReference>
<dbReference type="Pfam" id="PF00724">
    <property type="entry name" value="Oxidored_FMN"/>
    <property type="match status" value="1"/>
</dbReference>
<proteinExistence type="predicted"/>
<evidence type="ECO:0000313" key="2">
    <source>
        <dbReference type="EMBL" id="ESK90324.1"/>
    </source>
</evidence>
<dbReference type="PANTHER" id="PTHR22893">
    <property type="entry name" value="NADH OXIDOREDUCTASE-RELATED"/>
    <property type="match status" value="1"/>
</dbReference>
<accession>V2YF58</accession>
<dbReference type="KEGG" id="mrr:Moror_13753"/>
<feature type="domain" description="NADH:flavin oxidoreductase/NADH oxidase N-terminal" evidence="1">
    <location>
        <begin position="10"/>
        <end position="355"/>
    </location>
</feature>
<dbReference type="EMBL" id="AWSO01000456">
    <property type="protein sequence ID" value="ESK90324.1"/>
    <property type="molecule type" value="Genomic_DNA"/>
</dbReference>
<evidence type="ECO:0000313" key="3">
    <source>
        <dbReference type="Proteomes" id="UP000017559"/>
    </source>
</evidence>
<evidence type="ECO:0000259" key="1">
    <source>
        <dbReference type="Pfam" id="PF00724"/>
    </source>
</evidence>
<dbReference type="InterPro" id="IPR001155">
    <property type="entry name" value="OxRdtase_FMN_N"/>
</dbReference>
<keyword evidence="3" id="KW-1185">Reference proteome</keyword>
<dbReference type="InterPro" id="IPR013785">
    <property type="entry name" value="Aldolase_TIM"/>
</dbReference>
<dbReference type="GO" id="GO:0010181">
    <property type="term" value="F:FMN binding"/>
    <property type="evidence" value="ECO:0007669"/>
    <property type="project" value="InterPro"/>
</dbReference>
<dbReference type="GO" id="GO:0016491">
    <property type="term" value="F:oxidoreductase activity"/>
    <property type="evidence" value="ECO:0007669"/>
    <property type="project" value="InterPro"/>
</dbReference>
<dbReference type="Gene3D" id="3.20.20.70">
    <property type="entry name" value="Aldolase class I"/>
    <property type="match status" value="1"/>
</dbReference>
<reference evidence="2 3" key="1">
    <citation type="journal article" date="2014" name="BMC Genomics">
        <title>Genome and secretome analysis of the hemibiotrophic fungal pathogen, Moniliophthora roreri, which causes frosty pod rot disease of cacao: mechanisms of the biotrophic and necrotrophic phases.</title>
        <authorList>
            <person name="Meinhardt L.W."/>
            <person name="Costa G.G.L."/>
            <person name="Thomazella D.P.T."/>
            <person name="Teixeira P.J.P.L."/>
            <person name="Carazzolle M.F."/>
            <person name="Schuster S.C."/>
            <person name="Carlson J.E."/>
            <person name="Guiltinan M.J."/>
            <person name="Mieczkowski P."/>
            <person name="Farmer A."/>
            <person name="Ramaraj T."/>
            <person name="Crozier J."/>
            <person name="Davis R.E."/>
            <person name="Shao J."/>
            <person name="Melnick R.L."/>
            <person name="Pereira G.A.G."/>
            <person name="Bailey B.A."/>
        </authorList>
    </citation>
    <scope>NUCLEOTIDE SEQUENCE [LARGE SCALE GENOMIC DNA]</scope>
    <source>
        <strain evidence="2 3">MCA 2997</strain>
    </source>
</reference>
<dbReference type="HOGENOM" id="CLU_299584_0_0_1"/>
<comment type="caution">
    <text evidence="2">The sequence shown here is derived from an EMBL/GenBank/DDBJ whole genome shotgun (WGS) entry which is preliminary data.</text>
</comment>
<dbReference type="OrthoDB" id="276546at2759"/>
<dbReference type="SUPFAM" id="SSF51395">
    <property type="entry name" value="FMN-linked oxidoreductases"/>
    <property type="match status" value="1"/>
</dbReference>
<organism evidence="2 3">
    <name type="scientific">Moniliophthora roreri (strain MCA 2997)</name>
    <name type="common">Cocoa frosty pod rot fungus</name>
    <name type="synonym">Crinipellis roreri</name>
    <dbReference type="NCBI Taxonomy" id="1381753"/>
    <lineage>
        <taxon>Eukaryota</taxon>
        <taxon>Fungi</taxon>
        <taxon>Dikarya</taxon>
        <taxon>Basidiomycota</taxon>
        <taxon>Agaricomycotina</taxon>
        <taxon>Agaricomycetes</taxon>
        <taxon>Agaricomycetidae</taxon>
        <taxon>Agaricales</taxon>
        <taxon>Marasmiineae</taxon>
        <taxon>Marasmiaceae</taxon>
        <taxon>Moniliophthora</taxon>
    </lineage>
</organism>
<dbReference type="PANTHER" id="PTHR22893:SF91">
    <property type="entry name" value="NADPH DEHYDROGENASE 2-RELATED"/>
    <property type="match status" value="1"/>
</dbReference>
<dbReference type="Proteomes" id="UP000017559">
    <property type="component" value="Unassembled WGS sequence"/>
</dbReference>
<sequence length="1001" mass="111706">MSSTSSKTSSLFQPLKLGPLTMRNRIVMSALTRSRSVPTNVPNGLNVDYYRQRAKGGAGLIITEGVLVAQQGTEWPHAPGLWNKEHVEGWKKVTNAVHEEGGLIYAQLWHLGRVSHPDAPEQKAAGVPVYGPSAISARGGKFRHLPGQPGYVTPTEIDDPRKLIALFKTAAINAKEAGFDGVELHGANGYLVHQFLDNTANKRTDEWGGSVENRSRFGLEVLKELIGVWGSDRVAVKLSPTGGYNDVGMTLEDTLETFRYFISEADKLNLAYIDLVRYVEMMDPVLDGKKRATKHDVVESYVSYVKNSHLFLNGGIFPEEGATLVSDGKAAAIVFGFLWIGHPDLAKRIQHGKPLHPEKTDFKTLYGIFGGSLEEQRVGAKNNPRSRAVNTNIVNSNDLHIKDLLRSGRTLSSPESTYVNQMIKEVIEGPNNQRITRRAATATKDKLPMLESLFAPVRKLPPELLSLIFTRSVASNKFDLGHPRRSRSEASNLAAICSHWRGVALATPDIWASITFVVDVGAWEVDRWVVSLLKTHIERSQHAHLAIEILYNPEDYVSFKLDTVVISISNMLEAHFHRCTSFRLVVEPVDGDSSPWMPLCLIHVLIRALPYVQSLCVEMEDLITSDICETLRLFHLHPVPNLKALQLLVASPSCLPPKPFNNSIIPFHQLTRLHVQVTPTTAMLFISSCTNLVSAHFIIPPGVEPSYCKLALPEELQEDFDLEDDELAIALRNQIERAVVTDDEGDVFDNEIEGRVNHGVPYIRPFQSLTIEVGTLDFVWGSVPFWGLFRILGALTCPSLCSLALLSHGDDRDRLFDIDFTSDEHPDASVMGALLGFLTRSNTSEVLKSFTTRNMPFDDQEIIRLLKMMPLLKDLEIVEPSYEFNDAHYSEDHRDIFTPQLFGRMSFAASDTGGTCLTKDQQLLPNLMNLRFTALKDWEDHSFENMLASRAKHASLTPLSSVHLQLVNRIEHLDIQRIKGMMCDGSVVRVQNVDNVEEPFS</sequence>
<dbReference type="CDD" id="cd02933">
    <property type="entry name" value="OYE_like_FMN"/>
    <property type="match status" value="1"/>
</dbReference>
<dbReference type="AlphaFoldDB" id="V2YF58"/>